<proteinExistence type="predicted"/>
<dbReference type="EMBL" id="CP016619">
    <property type="protein sequence ID" value="ANY83958.1"/>
    <property type="molecule type" value="Genomic_DNA"/>
</dbReference>
<sequence length="143" mass="15072">MGSLRHREPITRVSVSGMNPKDRAVACLRLMLRRLMVVLVASGLASVPWHAVAQTAPVRPSLSAHAVQVTLEVHSHTDHQHGTPSKSHASGQACCHPGCIMAVVPAFGSAAHALPLSESVPIPPDLTPVLAMLSGIDRPPKRA</sequence>
<dbReference type="RefSeq" id="WP_099514898.1">
    <property type="nucleotide sequence ID" value="NZ_CP016619.1"/>
</dbReference>
<accession>A0A1B2EVF1</accession>
<gene>
    <name evidence="1" type="ORF">BB934_37425</name>
</gene>
<evidence type="ECO:0000313" key="1">
    <source>
        <dbReference type="EMBL" id="ANY83958.1"/>
    </source>
</evidence>
<dbReference type="KEGG" id="moc:BB934_37425"/>
<reference evidence="1" key="1">
    <citation type="submission" date="2016-07" db="EMBL/GenBank/DDBJ databases">
        <title>Microvirga ossetica sp. nov. a new species of rhizobia isolated from root nodules of the legume species Vicia alpestris Steven originated from North Ossetia region in the Caucasus.</title>
        <authorList>
            <person name="Safronova V.I."/>
            <person name="Kuznetsova I.G."/>
            <person name="Sazanova A.L."/>
            <person name="Belimov A."/>
            <person name="Andronov E."/>
            <person name="Osledkin Y.S."/>
            <person name="Onishchuk O.P."/>
            <person name="Kurchak O.N."/>
            <person name="Shaposhnikov A.I."/>
            <person name="Willems A."/>
            <person name="Tikhonovich I.A."/>
        </authorList>
    </citation>
    <scope>NUCLEOTIDE SEQUENCE [LARGE SCALE GENOMIC DNA]</scope>
    <source>
        <strain evidence="1">V5/3M</strain>
        <plasmid evidence="1">unnamed2</plasmid>
    </source>
</reference>
<protein>
    <recommendedName>
        <fullName evidence="2">DUF2946 domain-containing protein</fullName>
    </recommendedName>
</protein>
<keyword evidence="1" id="KW-0614">Plasmid</keyword>
<geneLocation type="plasmid" evidence="1">
    <name>unnamed2</name>
</geneLocation>
<evidence type="ECO:0008006" key="2">
    <source>
        <dbReference type="Google" id="ProtNLM"/>
    </source>
</evidence>
<organism evidence="1">
    <name type="scientific">Microvirga ossetica</name>
    <dbReference type="NCBI Taxonomy" id="1882682"/>
    <lineage>
        <taxon>Bacteria</taxon>
        <taxon>Pseudomonadati</taxon>
        <taxon>Pseudomonadota</taxon>
        <taxon>Alphaproteobacteria</taxon>
        <taxon>Hyphomicrobiales</taxon>
        <taxon>Methylobacteriaceae</taxon>
        <taxon>Microvirga</taxon>
    </lineage>
</organism>
<dbReference type="AlphaFoldDB" id="A0A1B2EVF1"/>
<dbReference type="OrthoDB" id="8020279at2"/>
<name>A0A1B2EVF1_9HYPH</name>